<dbReference type="AlphaFoldDB" id="A0AA51RSD8"/>
<keyword evidence="3 10" id="KW-0813">Transport</keyword>
<dbReference type="GO" id="GO:0055085">
    <property type="term" value="P:transmembrane transport"/>
    <property type="evidence" value="ECO:0007669"/>
    <property type="project" value="InterPro"/>
</dbReference>
<evidence type="ECO:0000313" key="13">
    <source>
        <dbReference type="EMBL" id="WMS86624.1"/>
    </source>
</evidence>
<evidence type="ECO:0000256" key="7">
    <source>
        <dbReference type="ARBA" id="ARBA00022927"/>
    </source>
</evidence>
<evidence type="ECO:0000256" key="1">
    <source>
        <dbReference type="ARBA" id="ARBA00004383"/>
    </source>
</evidence>
<evidence type="ECO:0000256" key="11">
    <source>
        <dbReference type="SAM" id="MobiDB-lite"/>
    </source>
</evidence>
<dbReference type="PROSITE" id="PS52015">
    <property type="entry name" value="TONB_CTD"/>
    <property type="match status" value="1"/>
</dbReference>
<keyword evidence="8 10" id="KW-1133">Transmembrane helix</keyword>
<keyword evidence="5 10" id="KW-0997">Cell inner membrane</keyword>
<proteinExistence type="inferred from homology"/>
<dbReference type="Pfam" id="PF03544">
    <property type="entry name" value="TonB_C"/>
    <property type="match status" value="1"/>
</dbReference>
<accession>A0AA51RSD8</accession>
<keyword evidence="14" id="KW-1185">Reference proteome</keyword>
<protein>
    <recommendedName>
        <fullName evidence="10">Protein TonB</fullName>
    </recommendedName>
</protein>
<dbReference type="GO" id="GO:0031992">
    <property type="term" value="F:energy transducer activity"/>
    <property type="evidence" value="ECO:0007669"/>
    <property type="project" value="InterPro"/>
</dbReference>
<gene>
    <name evidence="13" type="ORF">Q9312_15490</name>
</gene>
<dbReference type="SUPFAM" id="SSF74653">
    <property type="entry name" value="TolA/TonB C-terminal domain"/>
    <property type="match status" value="1"/>
</dbReference>
<dbReference type="NCBIfam" id="TIGR01352">
    <property type="entry name" value="tonB_Cterm"/>
    <property type="match status" value="1"/>
</dbReference>
<dbReference type="InterPro" id="IPR051045">
    <property type="entry name" value="TonB-dependent_transducer"/>
</dbReference>
<dbReference type="GO" id="GO:0015031">
    <property type="term" value="P:protein transport"/>
    <property type="evidence" value="ECO:0007669"/>
    <property type="project" value="UniProtKB-UniRule"/>
</dbReference>
<evidence type="ECO:0000256" key="3">
    <source>
        <dbReference type="ARBA" id="ARBA00022448"/>
    </source>
</evidence>
<dbReference type="PANTHER" id="PTHR33446:SF14">
    <property type="entry name" value="PROTEIN TONB"/>
    <property type="match status" value="1"/>
</dbReference>
<dbReference type="PANTHER" id="PTHR33446">
    <property type="entry name" value="PROTEIN TONB-RELATED"/>
    <property type="match status" value="1"/>
</dbReference>
<evidence type="ECO:0000256" key="8">
    <source>
        <dbReference type="ARBA" id="ARBA00022989"/>
    </source>
</evidence>
<evidence type="ECO:0000256" key="9">
    <source>
        <dbReference type="ARBA" id="ARBA00023136"/>
    </source>
</evidence>
<dbReference type="GO" id="GO:0030288">
    <property type="term" value="C:outer membrane-bounded periplasmic space"/>
    <property type="evidence" value="ECO:0007669"/>
    <property type="project" value="InterPro"/>
</dbReference>
<dbReference type="InterPro" id="IPR006260">
    <property type="entry name" value="TonB/TolA_C"/>
</dbReference>
<keyword evidence="4 10" id="KW-1003">Cell membrane</keyword>
<dbReference type="KEGG" id="plei:Q9312_15490"/>
<evidence type="ECO:0000259" key="12">
    <source>
        <dbReference type="PROSITE" id="PS52015"/>
    </source>
</evidence>
<comment type="similarity">
    <text evidence="2 10">Belongs to the TonB family.</text>
</comment>
<dbReference type="PRINTS" id="PR01374">
    <property type="entry name" value="TONBPROTEIN"/>
</dbReference>
<name>A0AA51RSD8_9GAMM</name>
<evidence type="ECO:0000256" key="2">
    <source>
        <dbReference type="ARBA" id="ARBA00006555"/>
    </source>
</evidence>
<evidence type="ECO:0000256" key="10">
    <source>
        <dbReference type="RuleBase" id="RU362123"/>
    </source>
</evidence>
<sequence length="200" mass="21882">MRYVYAIVIAVVITGGLFFTMLALINSGEHAASEPPAGRVLDFVRLKQDETVQEKERKPKKPPQPEEPPPDLQQPQMDPADMADTNQGMSFEADLSATSGLENGMSLDASDGEYLPIVKVAPIYPRRALARGIEGFVILEFTVTPQGTVVDPKVVRAEPEGIFNQAAIDAAKKFKYKPRVIDGKAVSVPGVQNQITFKMR</sequence>
<dbReference type="EMBL" id="CP133548">
    <property type="protein sequence ID" value="WMS86624.1"/>
    <property type="molecule type" value="Genomic_DNA"/>
</dbReference>
<feature type="transmembrane region" description="Helical" evidence="10">
    <location>
        <begin position="6"/>
        <end position="25"/>
    </location>
</feature>
<dbReference type="InterPro" id="IPR003538">
    <property type="entry name" value="TonB"/>
</dbReference>
<dbReference type="GO" id="GO:0015891">
    <property type="term" value="P:siderophore transport"/>
    <property type="evidence" value="ECO:0007669"/>
    <property type="project" value="InterPro"/>
</dbReference>
<evidence type="ECO:0000256" key="5">
    <source>
        <dbReference type="ARBA" id="ARBA00022519"/>
    </source>
</evidence>
<evidence type="ECO:0000256" key="4">
    <source>
        <dbReference type="ARBA" id="ARBA00022475"/>
    </source>
</evidence>
<dbReference type="InterPro" id="IPR037682">
    <property type="entry name" value="TonB_C"/>
</dbReference>
<reference evidence="13 14" key="1">
    <citation type="submission" date="2023-08" db="EMBL/GenBank/DDBJ databases">
        <title>Pleionea litopenaei sp. nov., isolated from stomach of juvenile Litopenaeus vannamei.</title>
        <authorList>
            <person name="Rho A.M."/>
            <person name="Hwang C.Y."/>
        </authorList>
    </citation>
    <scope>NUCLEOTIDE SEQUENCE [LARGE SCALE GENOMIC DNA]</scope>
    <source>
        <strain evidence="13 14">HL-JVS1</strain>
    </source>
</reference>
<keyword evidence="7 10" id="KW-0653">Protein transport</keyword>
<evidence type="ECO:0000256" key="6">
    <source>
        <dbReference type="ARBA" id="ARBA00022692"/>
    </source>
</evidence>
<feature type="domain" description="TonB C-terminal" evidence="12">
    <location>
        <begin position="109"/>
        <end position="200"/>
    </location>
</feature>
<keyword evidence="9 10" id="KW-0472">Membrane</keyword>
<comment type="function">
    <text evidence="10">Interacts with outer membrane receptor proteins that carry out high-affinity binding and energy dependent uptake into the periplasmic space of specific substrates. It could act to transduce energy from the cytoplasmic membrane to specific energy-requiring processes in the outer membrane, resulting in the release into the periplasm of ligands bound by these outer membrane proteins.</text>
</comment>
<comment type="subcellular location">
    <subcellularLocation>
        <location evidence="1 10">Cell inner membrane</location>
        <topology evidence="1 10">Single-pass membrane protein</topology>
        <orientation evidence="1 10">Periplasmic side</orientation>
    </subcellularLocation>
</comment>
<feature type="region of interest" description="Disordered" evidence="11">
    <location>
        <begin position="49"/>
        <end position="86"/>
    </location>
</feature>
<dbReference type="Proteomes" id="UP001239782">
    <property type="component" value="Chromosome"/>
</dbReference>
<dbReference type="GO" id="GO:0005886">
    <property type="term" value="C:plasma membrane"/>
    <property type="evidence" value="ECO:0007669"/>
    <property type="project" value="UniProtKB-SubCell"/>
</dbReference>
<keyword evidence="10" id="KW-0735">Signal-anchor</keyword>
<evidence type="ECO:0000313" key="14">
    <source>
        <dbReference type="Proteomes" id="UP001239782"/>
    </source>
</evidence>
<keyword evidence="6 10" id="KW-0812">Transmembrane</keyword>
<dbReference type="Gene3D" id="3.30.1150.10">
    <property type="match status" value="1"/>
</dbReference>
<organism evidence="13 14">
    <name type="scientific">Pleionea litopenaei</name>
    <dbReference type="NCBI Taxonomy" id="3070815"/>
    <lineage>
        <taxon>Bacteria</taxon>
        <taxon>Pseudomonadati</taxon>
        <taxon>Pseudomonadota</taxon>
        <taxon>Gammaproteobacteria</taxon>
        <taxon>Oceanospirillales</taxon>
        <taxon>Pleioneaceae</taxon>
        <taxon>Pleionea</taxon>
    </lineage>
</organism>
<dbReference type="RefSeq" id="WP_309201769.1">
    <property type="nucleotide sequence ID" value="NZ_CP133548.1"/>
</dbReference>